<dbReference type="PANTHER" id="PTHR10039">
    <property type="entry name" value="AMELOGENIN"/>
    <property type="match status" value="1"/>
</dbReference>
<sequence>MTISNPATTQQVKENISHTRWGEGDARVASKAPEEDHRRAHGDPFVINETGKKSGFGPLKALLGAISALYTDREGTIAVGNKSGVLFLRIISLDEHFATPPNGVTEQRRRHELIRKLKAIEGQLQPFHELQQLAHNVEGDEDGFGPLEDLEEAIFHYQMERQTVIVGQGFKQIDPAEAKVLNNFHCAQQAEFRHGNRNGCLKGTRRGVLAEIELWAHEFHKPPVYWLNGLAGTGKSTIAQTIAEKVFANGQLGASFFCSRDFEDRSNLRFIFPTLAVQLARTYPEFRSIFVPLVRSDPGVAHESLYGQMDKLIVQPLVESAISTVIVIDALDECKDNEPASAILSVLGQFVAKIPKVKFLITGRPELRIREGFRLPLLIDATDVFVLHEVEPSRINNDIRLFFRHTFFELKGRRRVPDDWPTEEQLNTLCDRAGGLFVHAVATVRFLDLKNKNPKRQLDRLLQTPENSAFEGKTKFRANTTLDLLYMTILHEAFGDDDPEDDPKIRSVLGAVVLSANPLSPSTIATLLGLEAEDVFPLLSSIHSLLVLREEDVDHIVRPFHKSFPDFVVDTARCTDSRFRVSPPDQHAELLIGCLELMNHRLELNMCKLPNGFMNSEVADLRERTKEHIDKALEYACRSWYRHLVNTKQARSLEITPILRRFLEKNFLFWLEVLSVLGAAREAVDALEASAGCLNDLPTLELVGDYTRFVITFFEVISTSAPHIYISALPLSPHSSIVRGLYQQYARPLVRVIRGLPISWEPVVTAVRNDPIRDVAWSPCNRFIAIVSATVEILDAVTLKRLNTFETPSSLDSPRLCFSPDGHSLTLFYHGRFTSWDLQTGGPAGTVLSVSPLLPHDHFSSTHSTDGKILAAVLNPRLSIATYDLLSRTQTCTHRVPKRRPLVHPIWTHGECLRFATLESGSITIWEIAFASTHPPAEVESFPAPDEIAHGEQFLFLPALSRLAFAHQGSILVWDIKDSKFLLNSRSTILNSYHHHRCSFSSDGRFFAYLTAEREVSVWKESSAGYTLHQKLTFPSEDMHSGPHLSPNGKSVVVVLGSAIHLWHTKDQDLPLFSVPSQRHAWDSSILVFSPDETLAALGTPLGNTVTILDLRSGDPRLVIDTGMEVECLGMTGNTIVAVCWGKAITWSIPEKSTLNATADVNDSIRVTLFRSCSFRYQKPASMSISPDSGRVLIWGPLIKHSYGSVEIYDVSTGKRLAGVRLPRDLSSASFTLDGLEVWGEDSCSMIGWKVVEDSESGITELERLEPTTFPPELLPSNSFCGHRIMHDGWIISPTKKRLLWLPNHWRSDDWLPSWGRRLLGLKCRGTSDVVILEFFE</sequence>
<dbReference type="OrthoDB" id="308690at2759"/>
<dbReference type="InterPro" id="IPR007111">
    <property type="entry name" value="NACHT_NTPase"/>
</dbReference>
<dbReference type="InterPro" id="IPR056884">
    <property type="entry name" value="NPHP3-like_N"/>
</dbReference>
<dbReference type="Gene3D" id="2.130.10.10">
    <property type="entry name" value="YVTN repeat-like/Quinoprotein amine dehydrogenase"/>
    <property type="match status" value="2"/>
</dbReference>
<evidence type="ECO:0000256" key="2">
    <source>
        <dbReference type="SAM" id="MobiDB-lite"/>
    </source>
</evidence>
<evidence type="ECO:0000313" key="5">
    <source>
        <dbReference type="Proteomes" id="UP000736335"/>
    </source>
</evidence>
<evidence type="ECO:0000259" key="3">
    <source>
        <dbReference type="PROSITE" id="PS50837"/>
    </source>
</evidence>
<dbReference type="InterPro" id="IPR027417">
    <property type="entry name" value="P-loop_NTPase"/>
</dbReference>
<evidence type="ECO:0000313" key="4">
    <source>
        <dbReference type="EMBL" id="KAF9786457.1"/>
    </source>
</evidence>
<dbReference type="EMBL" id="WIUZ02000006">
    <property type="protein sequence ID" value="KAF9786457.1"/>
    <property type="molecule type" value="Genomic_DNA"/>
</dbReference>
<keyword evidence="5" id="KW-1185">Reference proteome</keyword>
<keyword evidence="1" id="KW-0677">Repeat</keyword>
<dbReference type="SUPFAM" id="SSF52540">
    <property type="entry name" value="P-loop containing nucleoside triphosphate hydrolases"/>
    <property type="match status" value="1"/>
</dbReference>
<feature type="domain" description="NACHT" evidence="3">
    <location>
        <begin position="223"/>
        <end position="365"/>
    </location>
</feature>
<dbReference type="Gene3D" id="3.40.50.300">
    <property type="entry name" value="P-loop containing nucleotide triphosphate hydrolases"/>
    <property type="match status" value="1"/>
</dbReference>
<dbReference type="SUPFAM" id="SSF82171">
    <property type="entry name" value="DPP6 N-terminal domain-like"/>
    <property type="match status" value="1"/>
</dbReference>
<reference evidence="4" key="2">
    <citation type="submission" date="2020-11" db="EMBL/GenBank/DDBJ databases">
        <authorList>
            <consortium name="DOE Joint Genome Institute"/>
            <person name="Kuo A."/>
            <person name="Miyauchi S."/>
            <person name="Kiss E."/>
            <person name="Drula E."/>
            <person name="Kohler A."/>
            <person name="Sanchez-Garcia M."/>
            <person name="Andreopoulos B."/>
            <person name="Barry K.W."/>
            <person name="Bonito G."/>
            <person name="Buee M."/>
            <person name="Carver A."/>
            <person name="Chen C."/>
            <person name="Cichocki N."/>
            <person name="Clum A."/>
            <person name="Culley D."/>
            <person name="Crous P.W."/>
            <person name="Fauchery L."/>
            <person name="Girlanda M."/>
            <person name="Hayes R."/>
            <person name="Keri Z."/>
            <person name="Labutti K."/>
            <person name="Lipzen A."/>
            <person name="Lombard V."/>
            <person name="Magnuson J."/>
            <person name="Maillard F."/>
            <person name="Morin E."/>
            <person name="Murat C."/>
            <person name="Nolan M."/>
            <person name="Ohm R."/>
            <person name="Pangilinan J."/>
            <person name="Pereira M."/>
            <person name="Perotto S."/>
            <person name="Peter M."/>
            <person name="Riley R."/>
            <person name="Sitrit Y."/>
            <person name="Stielow B."/>
            <person name="Szollosi G."/>
            <person name="Zifcakova L."/>
            <person name="Stursova M."/>
            <person name="Spatafora J.W."/>
            <person name="Tedersoo L."/>
            <person name="Vaario L.-M."/>
            <person name="Yamada A."/>
            <person name="Yan M."/>
            <person name="Wang P."/>
            <person name="Xu J."/>
            <person name="Bruns T."/>
            <person name="Baldrian P."/>
            <person name="Vilgalys R."/>
            <person name="Henrissat B."/>
            <person name="Grigoriev I.V."/>
            <person name="Hibbett D."/>
            <person name="Nagy L.G."/>
            <person name="Martin F.M."/>
        </authorList>
    </citation>
    <scope>NUCLEOTIDE SEQUENCE</scope>
    <source>
        <strain evidence="4">UH-Tt-Lm1</strain>
    </source>
</reference>
<dbReference type="SUPFAM" id="SSF50969">
    <property type="entry name" value="YVTN repeat-like/Quinoprotein amine dehydrogenase"/>
    <property type="match status" value="1"/>
</dbReference>
<comment type="caution">
    <text evidence="4">The sequence shown here is derived from an EMBL/GenBank/DDBJ whole genome shotgun (WGS) entry which is preliminary data.</text>
</comment>
<organism evidence="4 5">
    <name type="scientific">Thelephora terrestris</name>
    <dbReference type="NCBI Taxonomy" id="56493"/>
    <lineage>
        <taxon>Eukaryota</taxon>
        <taxon>Fungi</taxon>
        <taxon>Dikarya</taxon>
        <taxon>Basidiomycota</taxon>
        <taxon>Agaricomycotina</taxon>
        <taxon>Agaricomycetes</taxon>
        <taxon>Thelephorales</taxon>
        <taxon>Thelephoraceae</taxon>
        <taxon>Thelephora</taxon>
    </lineage>
</organism>
<protein>
    <recommendedName>
        <fullName evidence="3">NACHT domain-containing protein</fullName>
    </recommendedName>
</protein>
<gene>
    <name evidence="4" type="ORF">BJ322DRAFT_788542</name>
</gene>
<dbReference type="Proteomes" id="UP000736335">
    <property type="component" value="Unassembled WGS sequence"/>
</dbReference>
<name>A0A9P6L7B9_9AGAM</name>
<feature type="region of interest" description="Disordered" evidence="2">
    <location>
        <begin position="1"/>
        <end position="44"/>
    </location>
</feature>
<feature type="compositionally biased region" description="Basic and acidic residues" evidence="2">
    <location>
        <begin position="15"/>
        <end position="42"/>
    </location>
</feature>
<feature type="compositionally biased region" description="Polar residues" evidence="2">
    <location>
        <begin position="1"/>
        <end position="14"/>
    </location>
</feature>
<accession>A0A9P6L7B9</accession>
<dbReference type="Pfam" id="PF24883">
    <property type="entry name" value="NPHP3_N"/>
    <property type="match status" value="1"/>
</dbReference>
<reference evidence="4" key="1">
    <citation type="journal article" date="2020" name="Nat. Commun.">
        <title>Large-scale genome sequencing of mycorrhizal fungi provides insights into the early evolution of symbiotic traits.</title>
        <authorList>
            <person name="Miyauchi S."/>
            <person name="Kiss E."/>
            <person name="Kuo A."/>
            <person name="Drula E."/>
            <person name="Kohler A."/>
            <person name="Sanchez-Garcia M."/>
            <person name="Morin E."/>
            <person name="Andreopoulos B."/>
            <person name="Barry K.W."/>
            <person name="Bonito G."/>
            <person name="Buee M."/>
            <person name="Carver A."/>
            <person name="Chen C."/>
            <person name="Cichocki N."/>
            <person name="Clum A."/>
            <person name="Culley D."/>
            <person name="Crous P.W."/>
            <person name="Fauchery L."/>
            <person name="Girlanda M."/>
            <person name="Hayes R.D."/>
            <person name="Keri Z."/>
            <person name="LaButti K."/>
            <person name="Lipzen A."/>
            <person name="Lombard V."/>
            <person name="Magnuson J."/>
            <person name="Maillard F."/>
            <person name="Murat C."/>
            <person name="Nolan M."/>
            <person name="Ohm R.A."/>
            <person name="Pangilinan J."/>
            <person name="Pereira M.F."/>
            <person name="Perotto S."/>
            <person name="Peter M."/>
            <person name="Pfister S."/>
            <person name="Riley R."/>
            <person name="Sitrit Y."/>
            <person name="Stielow J.B."/>
            <person name="Szollosi G."/>
            <person name="Zifcakova L."/>
            <person name="Stursova M."/>
            <person name="Spatafora J.W."/>
            <person name="Tedersoo L."/>
            <person name="Vaario L.M."/>
            <person name="Yamada A."/>
            <person name="Yan M."/>
            <person name="Wang P."/>
            <person name="Xu J."/>
            <person name="Bruns T."/>
            <person name="Baldrian P."/>
            <person name="Vilgalys R."/>
            <person name="Dunand C."/>
            <person name="Henrissat B."/>
            <person name="Grigoriev I.V."/>
            <person name="Hibbett D."/>
            <person name="Nagy L.G."/>
            <person name="Martin F.M."/>
        </authorList>
    </citation>
    <scope>NUCLEOTIDE SEQUENCE</scope>
    <source>
        <strain evidence="4">UH-Tt-Lm1</strain>
    </source>
</reference>
<dbReference type="InterPro" id="IPR015943">
    <property type="entry name" value="WD40/YVTN_repeat-like_dom_sf"/>
</dbReference>
<dbReference type="InterPro" id="IPR011044">
    <property type="entry name" value="Quino_amine_DH_bsu"/>
</dbReference>
<dbReference type="PROSITE" id="PS50837">
    <property type="entry name" value="NACHT"/>
    <property type="match status" value="1"/>
</dbReference>
<evidence type="ECO:0000256" key="1">
    <source>
        <dbReference type="ARBA" id="ARBA00022737"/>
    </source>
</evidence>
<dbReference type="PANTHER" id="PTHR10039:SF17">
    <property type="entry name" value="FUNGAL STAND N-TERMINAL GOODBYE DOMAIN-CONTAINING PROTEIN-RELATED"/>
    <property type="match status" value="1"/>
</dbReference>
<proteinExistence type="predicted"/>